<evidence type="ECO:0000313" key="2">
    <source>
        <dbReference type="Proteomes" id="UP000075517"/>
    </source>
</evidence>
<sequence length="54" mass="6129">MSTAFFHISLASTGGWPFWRSFRSFFVKRITYAGPAVKSPFEPAQHRQSADGYT</sequence>
<evidence type="ECO:0000313" key="1">
    <source>
        <dbReference type="EMBL" id="KYD34151.1"/>
    </source>
</evidence>
<organism evidence="1 2">
    <name type="scientific">Geobacillus stearothermophilus</name>
    <name type="common">Bacillus stearothermophilus</name>
    <dbReference type="NCBI Taxonomy" id="1422"/>
    <lineage>
        <taxon>Bacteria</taxon>
        <taxon>Bacillati</taxon>
        <taxon>Bacillota</taxon>
        <taxon>Bacilli</taxon>
        <taxon>Bacillales</taxon>
        <taxon>Anoxybacillaceae</taxon>
        <taxon>Geobacillus</taxon>
    </lineage>
</organism>
<accession>A0A150NBT6</accession>
<name>A0A150NBT6_GEOSE</name>
<comment type="caution">
    <text evidence="1">The sequence shown here is derived from an EMBL/GenBank/DDBJ whole genome shotgun (WGS) entry which is preliminary data.</text>
</comment>
<gene>
    <name evidence="1" type="ORF">B4114_1753</name>
</gene>
<proteinExistence type="predicted"/>
<dbReference type="Proteomes" id="UP000075517">
    <property type="component" value="Unassembled WGS sequence"/>
</dbReference>
<reference evidence="1 2" key="1">
    <citation type="submission" date="2016-01" db="EMBL/GenBank/DDBJ databases">
        <title>Draft Genome Sequences of Seven Thermophilic Sporeformers Isolated from Foods.</title>
        <authorList>
            <person name="Berendsen E.M."/>
            <person name="Wells-Bennik M.H."/>
            <person name="Krawcyk A.O."/>
            <person name="De Jong A."/>
            <person name="Holsappel S."/>
            <person name="Eijlander R.T."/>
            <person name="Kuipers O.P."/>
        </authorList>
    </citation>
    <scope>NUCLEOTIDE SEQUENCE [LARGE SCALE GENOMIC DNA]</scope>
    <source>
        <strain evidence="1 2">B4114</strain>
    </source>
</reference>
<dbReference type="AlphaFoldDB" id="A0A150NBT6"/>
<protein>
    <submittedName>
        <fullName evidence="1">Uncharacterized protein</fullName>
    </submittedName>
</protein>
<dbReference type="EMBL" id="LQYY01000059">
    <property type="protein sequence ID" value="KYD34151.1"/>
    <property type="molecule type" value="Genomic_DNA"/>
</dbReference>